<keyword evidence="2 5" id="KW-0812">Transmembrane</keyword>
<accession>A0A0P1ISD9</accession>
<evidence type="ECO:0000256" key="3">
    <source>
        <dbReference type="ARBA" id="ARBA00022989"/>
    </source>
</evidence>
<comment type="subcellular location">
    <subcellularLocation>
        <location evidence="1">Membrane</location>
        <topology evidence="1">Multi-pass membrane protein</topology>
    </subcellularLocation>
</comment>
<dbReference type="Proteomes" id="UP000051184">
    <property type="component" value="Unassembled WGS sequence"/>
</dbReference>
<keyword evidence="7" id="KW-1185">Reference proteome</keyword>
<feature type="transmembrane region" description="Helical" evidence="5">
    <location>
        <begin position="25"/>
        <end position="46"/>
    </location>
</feature>
<protein>
    <submittedName>
        <fullName evidence="6">CysZ-like protein</fullName>
    </submittedName>
</protein>
<dbReference type="RefSeq" id="WP_058315347.1">
    <property type="nucleotide sequence ID" value="NZ_CYTO01000009.1"/>
</dbReference>
<dbReference type="Pfam" id="PF07264">
    <property type="entry name" value="EI24"/>
    <property type="match status" value="1"/>
</dbReference>
<evidence type="ECO:0000256" key="2">
    <source>
        <dbReference type="ARBA" id="ARBA00022692"/>
    </source>
</evidence>
<dbReference type="InterPro" id="IPR059112">
    <property type="entry name" value="CysZ/EI24"/>
</dbReference>
<evidence type="ECO:0000313" key="7">
    <source>
        <dbReference type="Proteomes" id="UP000051184"/>
    </source>
</evidence>
<proteinExistence type="predicted"/>
<feature type="transmembrane region" description="Helical" evidence="5">
    <location>
        <begin position="156"/>
        <end position="175"/>
    </location>
</feature>
<dbReference type="AlphaFoldDB" id="A0A0P1ISD9"/>
<evidence type="ECO:0000256" key="5">
    <source>
        <dbReference type="SAM" id="Phobius"/>
    </source>
</evidence>
<evidence type="ECO:0000256" key="4">
    <source>
        <dbReference type="ARBA" id="ARBA00023136"/>
    </source>
</evidence>
<feature type="transmembrane region" description="Helical" evidence="5">
    <location>
        <begin position="66"/>
        <end position="88"/>
    </location>
</feature>
<sequence length="241" mass="26358">MAVGVIFSAFLTALGQMTDPRFRKVFWRGIGLTLALLVGAYFLMVAGLNWVGLPDLLERWFGESGWIGAGIGIGSFLMILLASVFLMVPVASAITSLFLDQVADAVEDKHYGHLPKADKVSFAEGFKDTVSFLGIMIIANLLALLIYVVLPPFAPFVFWALNGFLLGREYFTLVAMRRVGRSGAKDLRREHFPTIWAAGILMAMPLSIPIVNLLVPIMGAATYTHIFHLLEGELPSSKRAA</sequence>
<reference evidence="7" key="1">
    <citation type="submission" date="2015-09" db="EMBL/GenBank/DDBJ databases">
        <authorList>
            <person name="Rodrigo-Torres Lidia"/>
            <person name="Arahal R.David."/>
        </authorList>
    </citation>
    <scope>NUCLEOTIDE SEQUENCE [LARGE SCALE GENOMIC DNA]</scope>
    <source>
        <strain evidence="7">CECT 5114</strain>
    </source>
</reference>
<evidence type="ECO:0000256" key="1">
    <source>
        <dbReference type="ARBA" id="ARBA00004141"/>
    </source>
</evidence>
<dbReference type="OrthoDB" id="5421146at2"/>
<organism evidence="6 7">
    <name type="scientific">Cognatishimia activa</name>
    <dbReference type="NCBI Taxonomy" id="1715691"/>
    <lineage>
        <taxon>Bacteria</taxon>
        <taxon>Pseudomonadati</taxon>
        <taxon>Pseudomonadota</taxon>
        <taxon>Alphaproteobacteria</taxon>
        <taxon>Rhodobacterales</taxon>
        <taxon>Paracoccaceae</taxon>
        <taxon>Cognatishimia</taxon>
    </lineage>
</organism>
<keyword evidence="4 5" id="KW-0472">Membrane</keyword>
<evidence type="ECO:0000313" key="6">
    <source>
        <dbReference type="EMBL" id="CUK26460.1"/>
    </source>
</evidence>
<gene>
    <name evidence="6" type="ORF">TA5114_02270</name>
</gene>
<dbReference type="STRING" id="1715691.TA5113_01097"/>
<feature type="transmembrane region" description="Helical" evidence="5">
    <location>
        <begin position="129"/>
        <end position="150"/>
    </location>
</feature>
<keyword evidence="3 5" id="KW-1133">Transmembrane helix</keyword>
<feature type="transmembrane region" description="Helical" evidence="5">
    <location>
        <begin position="195"/>
        <end position="215"/>
    </location>
</feature>
<dbReference type="EMBL" id="CYUE01000020">
    <property type="protein sequence ID" value="CUK26460.1"/>
    <property type="molecule type" value="Genomic_DNA"/>
</dbReference>
<name>A0A0P1ISD9_9RHOB</name>